<evidence type="ECO:0000313" key="2">
    <source>
        <dbReference type="EMBL" id="PSG94000.1"/>
    </source>
</evidence>
<reference evidence="2 3" key="1">
    <citation type="submission" date="2018-03" db="EMBL/GenBank/DDBJ databases">
        <title>Mesoflavibacter sp. HG37 and Mesoflavibacter sp. HG96 sp.nov., two marine bacteria isolated from seawater of Western Pacific Ocean.</title>
        <authorList>
            <person name="Cheng H."/>
            <person name="Wu Y.-H."/>
            <person name="Guo L.-L."/>
            <person name="Xu X.-W."/>
        </authorList>
    </citation>
    <scope>NUCLEOTIDE SEQUENCE [LARGE SCALE GENOMIC DNA]</scope>
    <source>
        <strain evidence="2 3">KCTC 42117</strain>
    </source>
</reference>
<dbReference type="Pfam" id="PF23019">
    <property type="entry name" value="DUF7033"/>
    <property type="match status" value="1"/>
</dbReference>
<dbReference type="CDD" id="cd10931">
    <property type="entry name" value="CE4_u7"/>
    <property type="match status" value="1"/>
</dbReference>
<protein>
    <recommendedName>
        <fullName evidence="1">DUF7033 domain-containing protein</fullName>
    </recommendedName>
</protein>
<dbReference type="RefSeq" id="WP_106676741.1">
    <property type="nucleotide sequence ID" value="NZ_JACHWV010000006.1"/>
</dbReference>
<dbReference type="EMBL" id="PXOT01000014">
    <property type="protein sequence ID" value="PSG94000.1"/>
    <property type="molecule type" value="Genomic_DNA"/>
</dbReference>
<name>A0A2T1NM86_9FLAO</name>
<comment type="caution">
    <text evidence="2">The sequence shown here is derived from an EMBL/GenBank/DDBJ whole genome shotgun (WGS) entry which is preliminary data.</text>
</comment>
<dbReference type="OrthoDB" id="5573484at2"/>
<evidence type="ECO:0000313" key="3">
    <source>
        <dbReference type="Proteomes" id="UP000238430"/>
    </source>
</evidence>
<keyword evidence="3" id="KW-1185">Reference proteome</keyword>
<proteinExistence type="predicted"/>
<accession>A0A2T1NM86</accession>
<sequence>MLLVYTHKITPRVKYTFKQVCTRILGIPVEFTTTIEDFIAHDSLKISYAKQPLSNEVFIRSNDLLFEQGLSDIDINIYDWEETKCFFPAGDKSALPYDIFAATFYLISRYEEYLPHVKDNYGRFPAEESLAFNNQFLTQPVVDIWAYKFKTILKEQFPNYIFPDKKYTVTPVIDVPIAYRYKLVGVMRTFGGTFKDFFAFRFKDVYERFGVLLGARKDPFDTYKYIVNRQKKRNFKFIFFFLVGDFSTYDKNINSQKQKFKSLIKHVADYCKVGIKSSFFALNDIELLKIEKSRMEAIINTNIAGSRHSFSKVNLPESYRNLVELEIPEDYTMGYVNHLGFRAGTCTPFLFYDLDYEVQTPLKIVPYHALDFAFLKYNSLLDKQEALDKLIKQVKVVNGNFVPVFHNYTFSNIPRWQHFKTLFNTILDSVDEQ</sequence>
<dbReference type="InterPro" id="IPR054297">
    <property type="entry name" value="DUF7033"/>
</dbReference>
<feature type="domain" description="DUF7033" evidence="1">
    <location>
        <begin position="95"/>
        <end position="182"/>
    </location>
</feature>
<dbReference type="Proteomes" id="UP000238430">
    <property type="component" value="Unassembled WGS sequence"/>
</dbReference>
<gene>
    <name evidence="2" type="ORF">C7H61_02145</name>
</gene>
<dbReference type="AlphaFoldDB" id="A0A2T1NM86"/>
<evidence type="ECO:0000259" key="1">
    <source>
        <dbReference type="Pfam" id="PF23019"/>
    </source>
</evidence>
<organism evidence="2 3">
    <name type="scientific">Mesoflavibacter zeaxanthinifaciens subsp. sabulilitoris</name>
    <dbReference type="NCBI Taxonomy" id="1520893"/>
    <lineage>
        <taxon>Bacteria</taxon>
        <taxon>Pseudomonadati</taxon>
        <taxon>Bacteroidota</taxon>
        <taxon>Flavobacteriia</taxon>
        <taxon>Flavobacteriales</taxon>
        <taxon>Flavobacteriaceae</taxon>
        <taxon>Mesoflavibacter</taxon>
    </lineage>
</organism>